<dbReference type="EMBL" id="JFFI01002105">
    <property type="protein sequence ID" value="KXH43391.1"/>
    <property type="molecule type" value="Genomic_DNA"/>
</dbReference>
<comment type="caution">
    <text evidence="2">The sequence shown here is derived from an EMBL/GenBank/DDBJ whole genome shotgun (WGS) entry which is preliminary data.</text>
</comment>
<proteinExistence type="predicted"/>
<evidence type="ECO:0000313" key="3">
    <source>
        <dbReference type="Proteomes" id="UP000070121"/>
    </source>
</evidence>
<sequence>MSPALNAPIQSVSRILEAEGIIDVGAIEDDQDQEFRGVVDASPPPAEAPQPERFAVEMPLRPFSLTGSRSVSGPTVTRPAFTQQTSTTASPDSNRSYRSQPDSAVGTAAAPPVSQIFHFGQTLTAPAATTPPIYNAFSAEYLRILNNVIFAARSRSFPEIRSSRTRQSGERISTPASNSRLPPGSDEKIGAAGELFVYELLSHLNPSLTGFGMCDWRSTMRKHVAVHPEYSYVTPWEGKETADIIYDDNAGVLTRTLIDKGYLEGTHWITYMLIRVFNLTTSDIDLDVYMDPYALQQDGSLIFAEHTWHVVPA</sequence>
<dbReference type="OrthoDB" id="1262810at2759"/>
<dbReference type="Proteomes" id="UP000070121">
    <property type="component" value="Unassembled WGS sequence"/>
</dbReference>
<accession>A0A135T5H8</accession>
<dbReference type="STRING" id="1209931.A0A135T5H8"/>
<organism evidence="2 3">
    <name type="scientific">Colletotrichum salicis</name>
    <dbReference type="NCBI Taxonomy" id="1209931"/>
    <lineage>
        <taxon>Eukaryota</taxon>
        <taxon>Fungi</taxon>
        <taxon>Dikarya</taxon>
        <taxon>Ascomycota</taxon>
        <taxon>Pezizomycotina</taxon>
        <taxon>Sordariomycetes</taxon>
        <taxon>Hypocreomycetidae</taxon>
        <taxon>Glomerellales</taxon>
        <taxon>Glomerellaceae</taxon>
        <taxon>Colletotrichum</taxon>
        <taxon>Colletotrichum acutatum species complex</taxon>
    </lineage>
</organism>
<feature type="region of interest" description="Disordered" evidence="1">
    <location>
        <begin position="66"/>
        <end position="108"/>
    </location>
</feature>
<protein>
    <submittedName>
        <fullName evidence="2">Uncharacterized protein</fullName>
    </submittedName>
</protein>
<keyword evidence="3" id="KW-1185">Reference proteome</keyword>
<evidence type="ECO:0000313" key="2">
    <source>
        <dbReference type="EMBL" id="KXH43391.1"/>
    </source>
</evidence>
<feature type="compositionally biased region" description="Polar residues" evidence="1">
    <location>
        <begin position="66"/>
        <end position="102"/>
    </location>
</feature>
<feature type="compositionally biased region" description="Polar residues" evidence="1">
    <location>
        <begin position="170"/>
        <end position="180"/>
    </location>
</feature>
<feature type="region of interest" description="Disordered" evidence="1">
    <location>
        <begin position="159"/>
        <end position="185"/>
    </location>
</feature>
<evidence type="ECO:0000256" key="1">
    <source>
        <dbReference type="SAM" id="MobiDB-lite"/>
    </source>
</evidence>
<reference evidence="2 3" key="1">
    <citation type="submission" date="2014-02" db="EMBL/GenBank/DDBJ databases">
        <title>The genome sequence of Colletotrichum salicis CBS 607.94.</title>
        <authorList>
            <person name="Baroncelli R."/>
            <person name="Thon M.R."/>
        </authorList>
    </citation>
    <scope>NUCLEOTIDE SEQUENCE [LARGE SCALE GENOMIC DNA]</scope>
    <source>
        <strain evidence="2 3">CBS 607.94</strain>
    </source>
</reference>
<dbReference type="AlphaFoldDB" id="A0A135T5H8"/>
<gene>
    <name evidence="2" type="ORF">CSAL01_12171</name>
</gene>
<name>A0A135T5H8_9PEZI</name>